<dbReference type="SMART" id="SM00448">
    <property type="entry name" value="REC"/>
    <property type="match status" value="1"/>
</dbReference>
<reference evidence="3 4" key="1">
    <citation type="submission" date="2023-09" db="EMBL/GenBank/DDBJ databases">
        <title>Novel taxa isolated from Blanes Bay.</title>
        <authorList>
            <person name="Rey-Velasco X."/>
            <person name="Lucena T."/>
        </authorList>
    </citation>
    <scope>NUCLEOTIDE SEQUENCE [LARGE SCALE GENOMIC DNA]</scope>
    <source>
        <strain evidence="3 4">S334</strain>
    </source>
</reference>
<evidence type="ECO:0000313" key="3">
    <source>
        <dbReference type="EMBL" id="MDT7828684.1"/>
    </source>
</evidence>
<dbReference type="Pfam" id="PF00072">
    <property type="entry name" value="Response_reg"/>
    <property type="match status" value="1"/>
</dbReference>
<dbReference type="SUPFAM" id="SSF52172">
    <property type="entry name" value="CheY-like"/>
    <property type="match status" value="1"/>
</dbReference>
<dbReference type="Gene3D" id="3.40.50.2300">
    <property type="match status" value="1"/>
</dbReference>
<evidence type="ECO:0000259" key="2">
    <source>
        <dbReference type="PROSITE" id="PS50110"/>
    </source>
</evidence>
<dbReference type="PANTHER" id="PTHR44520">
    <property type="entry name" value="RESPONSE REGULATOR RCP1-RELATED"/>
    <property type="match status" value="1"/>
</dbReference>
<comment type="caution">
    <text evidence="3">The sequence shown here is derived from an EMBL/GenBank/DDBJ whole genome shotgun (WGS) entry which is preliminary data.</text>
</comment>
<keyword evidence="1" id="KW-0597">Phosphoprotein</keyword>
<protein>
    <submittedName>
        <fullName evidence="3">Response regulator</fullName>
    </submittedName>
</protein>
<organism evidence="3 4">
    <name type="scientific">Pricia mediterranea</name>
    <dbReference type="NCBI Taxonomy" id="3076079"/>
    <lineage>
        <taxon>Bacteria</taxon>
        <taxon>Pseudomonadati</taxon>
        <taxon>Bacteroidota</taxon>
        <taxon>Flavobacteriia</taxon>
        <taxon>Flavobacteriales</taxon>
        <taxon>Flavobacteriaceae</taxon>
        <taxon>Pricia</taxon>
    </lineage>
</organism>
<evidence type="ECO:0000313" key="4">
    <source>
        <dbReference type="Proteomes" id="UP001250656"/>
    </source>
</evidence>
<feature type="modified residue" description="4-aspartylphosphate" evidence="1">
    <location>
        <position position="70"/>
    </location>
</feature>
<dbReference type="Proteomes" id="UP001250656">
    <property type="component" value="Unassembled WGS sequence"/>
</dbReference>
<gene>
    <name evidence="3" type="ORF">RQM65_08415</name>
</gene>
<dbReference type="EMBL" id="JAVTTP010000001">
    <property type="protein sequence ID" value="MDT7828684.1"/>
    <property type="molecule type" value="Genomic_DNA"/>
</dbReference>
<feature type="domain" description="Response regulatory" evidence="2">
    <location>
        <begin position="13"/>
        <end position="140"/>
    </location>
</feature>
<dbReference type="PROSITE" id="PS50110">
    <property type="entry name" value="RESPONSE_REGULATORY"/>
    <property type="match status" value="1"/>
</dbReference>
<proteinExistence type="predicted"/>
<name>A0ABU3L646_9FLAO</name>
<keyword evidence="4" id="KW-1185">Reference proteome</keyword>
<dbReference type="InterPro" id="IPR052893">
    <property type="entry name" value="TCS_response_regulator"/>
</dbReference>
<dbReference type="PANTHER" id="PTHR44520:SF2">
    <property type="entry name" value="RESPONSE REGULATOR RCP1"/>
    <property type="match status" value="1"/>
</dbReference>
<sequence length="140" mass="16080">MTTTKFRTNKIDKACIIDDDPIFIYGTKRLMAEVGFCKTVLVFENGQDGIDGLNKITVQGERLPAVIFLDLNMPIMNGWEFLEDFTRIPNHNREKVIVYIVSSSIDPRELGRIKNYKVVNNYILKPITKEDLVNILERAS</sequence>
<evidence type="ECO:0000256" key="1">
    <source>
        <dbReference type="PROSITE-ProRule" id="PRU00169"/>
    </source>
</evidence>
<dbReference type="RefSeq" id="WP_314014129.1">
    <property type="nucleotide sequence ID" value="NZ_JAVTTP010000001.1"/>
</dbReference>
<accession>A0ABU3L646</accession>
<dbReference type="InterPro" id="IPR001789">
    <property type="entry name" value="Sig_transdc_resp-reg_receiver"/>
</dbReference>
<dbReference type="InterPro" id="IPR011006">
    <property type="entry name" value="CheY-like_superfamily"/>
</dbReference>